<proteinExistence type="predicted"/>
<reference evidence="1 2" key="1">
    <citation type="submission" date="2011-02" db="EMBL/GenBank/DDBJ databases">
        <title>The Genome Sequence of Sphaeroforma arctica JP610.</title>
        <authorList>
            <consortium name="The Broad Institute Genome Sequencing Platform"/>
            <person name="Russ C."/>
            <person name="Cuomo C."/>
            <person name="Young S.K."/>
            <person name="Zeng Q."/>
            <person name="Gargeya S."/>
            <person name="Alvarado L."/>
            <person name="Berlin A."/>
            <person name="Chapman S.B."/>
            <person name="Chen Z."/>
            <person name="Freedman E."/>
            <person name="Gellesch M."/>
            <person name="Goldberg J."/>
            <person name="Griggs A."/>
            <person name="Gujja S."/>
            <person name="Heilman E."/>
            <person name="Heiman D."/>
            <person name="Howarth C."/>
            <person name="Mehta T."/>
            <person name="Neiman D."/>
            <person name="Pearson M."/>
            <person name="Roberts A."/>
            <person name="Saif S."/>
            <person name="Shea T."/>
            <person name="Shenoy N."/>
            <person name="Sisk P."/>
            <person name="Stolte C."/>
            <person name="Sykes S."/>
            <person name="White J."/>
            <person name="Yandava C."/>
            <person name="Burger G."/>
            <person name="Gray M.W."/>
            <person name="Holland P.W.H."/>
            <person name="King N."/>
            <person name="Lang F.B.F."/>
            <person name="Roger A.J."/>
            <person name="Ruiz-Trillo I."/>
            <person name="Haas B."/>
            <person name="Nusbaum C."/>
            <person name="Birren B."/>
        </authorList>
    </citation>
    <scope>NUCLEOTIDE SEQUENCE [LARGE SCALE GENOMIC DNA]</scope>
    <source>
        <strain evidence="1 2">JP610</strain>
    </source>
</reference>
<dbReference type="Proteomes" id="UP000054560">
    <property type="component" value="Unassembled WGS sequence"/>
</dbReference>
<evidence type="ECO:0000313" key="1">
    <source>
        <dbReference type="EMBL" id="KNC73304.1"/>
    </source>
</evidence>
<protein>
    <recommendedName>
        <fullName evidence="3">SET domain-containing protein</fullName>
    </recommendedName>
</protein>
<dbReference type="PANTHER" id="PTHR47436">
    <property type="entry name" value="HISTONE-LYSINE N-METHYLTRANSFERASE ATXR2"/>
    <property type="match status" value="1"/>
</dbReference>
<dbReference type="SUPFAM" id="SSF82199">
    <property type="entry name" value="SET domain"/>
    <property type="match status" value="1"/>
</dbReference>
<dbReference type="EMBL" id="KQ245802">
    <property type="protein sequence ID" value="KNC73304.1"/>
    <property type="molecule type" value="Genomic_DNA"/>
</dbReference>
<dbReference type="InterPro" id="IPR044237">
    <property type="entry name" value="ATXR2-like"/>
</dbReference>
<dbReference type="STRING" id="667725.A0A0L0F9A2"/>
<dbReference type="AlphaFoldDB" id="A0A0L0F9A2"/>
<evidence type="ECO:0008006" key="3">
    <source>
        <dbReference type="Google" id="ProtNLM"/>
    </source>
</evidence>
<dbReference type="GeneID" id="25914641"/>
<keyword evidence="2" id="KW-1185">Reference proteome</keyword>
<organism evidence="1 2">
    <name type="scientific">Sphaeroforma arctica JP610</name>
    <dbReference type="NCBI Taxonomy" id="667725"/>
    <lineage>
        <taxon>Eukaryota</taxon>
        <taxon>Ichthyosporea</taxon>
        <taxon>Ichthyophonida</taxon>
        <taxon>Sphaeroforma</taxon>
    </lineage>
</organism>
<gene>
    <name evidence="1" type="ORF">SARC_14137</name>
</gene>
<sequence>MQGDSTIIVKAATRIAEGEELTISYIDESLTHSERQAALVDYGFECGCMGLFLFMCMAANKTIHLPLRCSVGVRDVFCIFSRRHCNESLNEMAMDPTHNWV</sequence>
<evidence type="ECO:0000313" key="2">
    <source>
        <dbReference type="Proteomes" id="UP000054560"/>
    </source>
</evidence>
<accession>A0A0L0F9A2</accession>
<dbReference type="GO" id="GO:0008168">
    <property type="term" value="F:methyltransferase activity"/>
    <property type="evidence" value="ECO:0007669"/>
    <property type="project" value="InterPro"/>
</dbReference>
<dbReference type="OrthoDB" id="5945798at2759"/>
<dbReference type="Gene3D" id="2.170.270.10">
    <property type="entry name" value="SET domain"/>
    <property type="match status" value="1"/>
</dbReference>
<dbReference type="InterPro" id="IPR046341">
    <property type="entry name" value="SET_dom_sf"/>
</dbReference>
<name>A0A0L0F9A2_9EUKA</name>
<dbReference type="PANTHER" id="PTHR47436:SF1">
    <property type="entry name" value="SET DOMAIN-CONTAINING PROTEIN"/>
    <property type="match status" value="1"/>
</dbReference>
<dbReference type="RefSeq" id="XP_014147206.1">
    <property type="nucleotide sequence ID" value="XM_014291731.1"/>
</dbReference>